<dbReference type="EMBL" id="LLYB01000135">
    <property type="protein sequence ID" value="KRR15219.1"/>
    <property type="molecule type" value="Genomic_DNA"/>
</dbReference>
<dbReference type="RefSeq" id="WP_057863476.1">
    <property type="nucleotide sequence ID" value="NZ_LLYB01000135.1"/>
</dbReference>
<evidence type="ECO:0008006" key="4">
    <source>
        <dbReference type="Google" id="ProtNLM"/>
    </source>
</evidence>
<evidence type="ECO:0000313" key="3">
    <source>
        <dbReference type="Proteomes" id="UP000051660"/>
    </source>
</evidence>
<gene>
    <name evidence="2" type="ORF">CQ14_28260</name>
</gene>
<protein>
    <recommendedName>
        <fullName evidence="4">HD domain-containing protein</fullName>
    </recommendedName>
</protein>
<feature type="region of interest" description="Disordered" evidence="1">
    <location>
        <begin position="116"/>
        <end position="137"/>
    </location>
</feature>
<reference evidence="2 3" key="1">
    <citation type="submission" date="2014-03" db="EMBL/GenBank/DDBJ databases">
        <title>Bradyrhizobium valentinum sp. nov., isolated from effective nodules of Lupinus mariae-josephae, a lupine endemic of basic-lime soils in Eastern Spain.</title>
        <authorList>
            <person name="Duran D."/>
            <person name="Rey L."/>
            <person name="Navarro A."/>
            <person name="Busquets A."/>
            <person name="Imperial J."/>
            <person name="Ruiz-Argueso T."/>
        </authorList>
    </citation>
    <scope>NUCLEOTIDE SEQUENCE [LARGE SCALE GENOMIC DNA]</scope>
    <source>
        <strain evidence="2 3">CCBAU 23086</strain>
    </source>
</reference>
<dbReference type="AlphaFoldDB" id="A0A0R3MCH4"/>
<dbReference type="SUPFAM" id="SSF109604">
    <property type="entry name" value="HD-domain/PDEase-like"/>
    <property type="match status" value="1"/>
</dbReference>
<name>A0A0R3MCH4_9BRAD</name>
<proteinExistence type="predicted"/>
<dbReference type="GO" id="GO:0008893">
    <property type="term" value="F:guanosine-3',5'-bis(diphosphate) 3'-diphosphatase activity"/>
    <property type="evidence" value="ECO:0007669"/>
    <property type="project" value="TreeGrafter"/>
</dbReference>
<organism evidence="2 3">
    <name type="scientific">Bradyrhizobium lablabi</name>
    <dbReference type="NCBI Taxonomy" id="722472"/>
    <lineage>
        <taxon>Bacteria</taxon>
        <taxon>Pseudomonadati</taxon>
        <taxon>Pseudomonadota</taxon>
        <taxon>Alphaproteobacteria</taxon>
        <taxon>Hyphomicrobiales</taxon>
        <taxon>Nitrobacteraceae</taxon>
        <taxon>Bradyrhizobium</taxon>
    </lineage>
</organism>
<dbReference type="OrthoDB" id="9802385at2"/>
<sequence length="155" mass="16992">MTTPTIEDTINFIKAAHAGQVDKGGVEYWKHPVSVMHRLGSDASDESKLVALLHDVIEDTEYTAEDLLRLGYPRSVVASVERLTKPKGVTYLDCIEAIAASGDRMAIAVKRADNQDNLDPDRLSRLPPEKRTGDDKYRRSIEILTAALSGAAGEE</sequence>
<dbReference type="Gene3D" id="1.10.3210.10">
    <property type="entry name" value="Hypothetical protein af1432"/>
    <property type="match status" value="1"/>
</dbReference>
<dbReference type="Proteomes" id="UP000051660">
    <property type="component" value="Unassembled WGS sequence"/>
</dbReference>
<dbReference type="InterPro" id="IPR052194">
    <property type="entry name" value="MESH1"/>
</dbReference>
<dbReference type="PANTHER" id="PTHR46246">
    <property type="entry name" value="GUANOSINE-3',5'-BIS(DIPHOSPHATE) 3'-PYROPHOSPHOHYDROLASE MESH1"/>
    <property type="match status" value="1"/>
</dbReference>
<comment type="caution">
    <text evidence="2">The sequence shown here is derived from an EMBL/GenBank/DDBJ whole genome shotgun (WGS) entry which is preliminary data.</text>
</comment>
<dbReference type="PANTHER" id="PTHR46246:SF1">
    <property type="entry name" value="GUANOSINE-3',5'-BIS(DIPHOSPHATE) 3'-PYROPHOSPHOHYDROLASE MESH1"/>
    <property type="match status" value="1"/>
</dbReference>
<evidence type="ECO:0000256" key="1">
    <source>
        <dbReference type="SAM" id="MobiDB-lite"/>
    </source>
</evidence>
<accession>A0A0R3MCH4</accession>
<evidence type="ECO:0000313" key="2">
    <source>
        <dbReference type="EMBL" id="KRR15219.1"/>
    </source>
</evidence>